<dbReference type="Pfam" id="PF00753">
    <property type="entry name" value="Lactamase_B"/>
    <property type="match status" value="1"/>
</dbReference>
<evidence type="ECO:0000256" key="4">
    <source>
        <dbReference type="ARBA" id="ARBA00022833"/>
    </source>
</evidence>
<accession>A0A1T4WWS7</accession>
<dbReference type="RefSeq" id="WP_078695681.1">
    <property type="nucleotide sequence ID" value="NZ_FUYH01000004.1"/>
</dbReference>
<evidence type="ECO:0000256" key="1">
    <source>
        <dbReference type="ARBA" id="ARBA00001947"/>
    </source>
</evidence>
<protein>
    <submittedName>
        <fullName evidence="6">Glyoxylase, beta-lactamase superfamily II</fullName>
    </submittedName>
</protein>
<dbReference type="EMBL" id="FUYH01000004">
    <property type="protein sequence ID" value="SKA81335.1"/>
    <property type="molecule type" value="Genomic_DNA"/>
</dbReference>
<dbReference type="Proteomes" id="UP000190105">
    <property type="component" value="Unassembled WGS sequence"/>
</dbReference>
<dbReference type="AlphaFoldDB" id="A0A1T4WWS7"/>
<dbReference type="InterPro" id="IPR001279">
    <property type="entry name" value="Metallo-B-lactamas"/>
</dbReference>
<evidence type="ECO:0000256" key="2">
    <source>
        <dbReference type="ARBA" id="ARBA00022723"/>
    </source>
</evidence>
<dbReference type="SMART" id="SM00849">
    <property type="entry name" value="Lactamase_B"/>
    <property type="match status" value="1"/>
</dbReference>
<feature type="domain" description="Metallo-beta-lactamase" evidence="5">
    <location>
        <begin position="12"/>
        <end position="188"/>
    </location>
</feature>
<dbReference type="STRING" id="1147123.SAMN05443428_10446"/>
<dbReference type="InterPro" id="IPR051453">
    <property type="entry name" value="MBL_Glyoxalase_II"/>
</dbReference>
<dbReference type="CDD" id="cd06262">
    <property type="entry name" value="metallo-hydrolase-like_MBL-fold"/>
    <property type="match status" value="1"/>
</dbReference>
<dbReference type="InterPro" id="IPR036866">
    <property type="entry name" value="RibonucZ/Hydroxyglut_hydro"/>
</dbReference>
<keyword evidence="2" id="KW-0479">Metal-binding</keyword>
<comment type="cofactor">
    <cofactor evidence="1">
        <name>Zn(2+)</name>
        <dbReference type="ChEBI" id="CHEBI:29105"/>
    </cofactor>
</comment>
<name>A0A1T4WWS7_9CLOT</name>
<evidence type="ECO:0000259" key="5">
    <source>
        <dbReference type="SMART" id="SM00849"/>
    </source>
</evidence>
<evidence type="ECO:0000313" key="7">
    <source>
        <dbReference type="Proteomes" id="UP000190105"/>
    </source>
</evidence>
<dbReference type="SUPFAM" id="SSF56281">
    <property type="entry name" value="Metallo-hydrolase/oxidoreductase"/>
    <property type="match status" value="1"/>
</dbReference>
<evidence type="ECO:0000313" key="6">
    <source>
        <dbReference type="EMBL" id="SKA81335.1"/>
    </source>
</evidence>
<dbReference type="OrthoDB" id="9802248at2"/>
<sequence>MIFKVYPAGIYMANCYIIGDENTKIGAVVDPGGNPKGIFEECRNSGLEIKYIILTHGHGDHISGVYELKELTKAKILMNKNDEYLTKGETLSITPILRNIKLFGIDEYIGEGDIIKVGNIDIRVLETPGHTLGSVSLKIDNMILTGDALFRGSIGRTDFPKASHEQLINSIKEKIMVYSDDTMVYPGHGPSTTVGEERKYNPFL</sequence>
<keyword evidence="3" id="KW-0378">Hydrolase</keyword>
<proteinExistence type="predicted"/>
<dbReference type="Gene3D" id="3.60.15.10">
    <property type="entry name" value="Ribonuclease Z/Hydroxyacylglutathione hydrolase-like"/>
    <property type="match status" value="1"/>
</dbReference>
<reference evidence="7" key="1">
    <citation type="submission" date="2017-02" db="EMBL/GenBank/DDBJ databases">
        <authorList>
            <person name="Varghese N."/>
            <person name="Submissions S."/>
        </authorList>
    </citation>
    <scope>NUCLEOTIDE SEQUENCE [LARGE SCALE GENOMIC DNA]</scope>
    <source>
        <strain evidence="7">USBA 833</strain>
    </source>
</reference>
<organism evidence="6 7">
    <name type="scientific">Caloramator quimbayensis</name>
    <dbReference type="NCBI Taxonomy" id="1147123"/>
    <lineage>
        <taxon>Bacteria</taxon>
        <taxon>Bacillati</taxon>
        <taxon>Bacillota</taxon>
        <taxon>Clostridia</taxon>
        <taxon>Eubacteriales</taxon>
        <taxon>Clostridiaceae</taxon>
        <taxon>Caloramator</taxon>
    </lineage>
</organism>
<dbReference type="PANTHER" id="PTHR46233">
    <property type="entry name" value="HYDROXYACYLGLUTATHIONE HYDROLASE GLOC"/>
    <property type="match status" value="1"/>
</dbReference>
<dbReference type="GO" id="GO:0016787">
    <property type="term" value="F:hydrolase activity"/>
    <property type="evidence" value="ECO:0007669"/>
    <property type="project" value="UniProtKB-KW"/>
</dbReference>
<dbReference type="GO" id="GO:0046872">
    <property type="term" value="F:metal ion binding"/>
    <property type="evidence" value="ECO:0007669"/>
    <property type="project" value="UniProtKB-KW"/>
</dbReference>
<keyword evidence="7" id="KW-1185">Reference proteome</keyword>
<keyword evidence="4" id="KW-0862">Zinc</keyword>
<gene>
    <name evidence="6" type="ORF">SAMN05443428_10446</name>
</gene>
<evidence type="ECO:0000256" key="3">
    <source>
        <dbReference type="ARBA" id="ARBA00022801"/>
    </source>
</evidence>
<dbReference type="PANTHER" id="PTHR46233:SF3">
    <property type="entry name" value="HYDROXYACYLGLUTATHIONE HYDROLASE GLOC"/>
    <property type="match status" value="1"/>
</dbReference>